<dbReference type="GO" id="GO:0015031">
    <property type="term" value="P:protein transport"/>
    <property type="evidence" value="ECO:0007669"/>
    <property type="project" value="InterPro"/>
</dbReference>
<gene>
    <name evidence="3" type="ORF">SAMN05443244_0477</name>
</gene>
<evidence type="ECO:0000313" key="4">
    <source>
        <dbReference type="Proteomes" id="UP000182409"/>
    </source>
</evidence>
<dbReference type="InterPro" id="IPR037041">
    <property type="entry name" value="Trigger_fac_C_sf"/>
</dbReference>
<protein>
    <submittedName>
        <fullName evidence="3">Peptidyl-prolyl cis-trans isomerase C</fullName>
    </submittedName>
</protein>
<dbReference type="InterPro" id="IPR050245">
    <property type="entry name" value="PrsA_foldase"/>
</dbReference>
<dbReference type="SUPFAM" id="SSF54534">
    <property type="entry name" value="FKBP-like"/>
    <property type="match status" value="1"/>
</dbReference>
<dbReference type="Pfam" id="PF00639">
    <property type="entry name" value="Rotamase"/>
    <property type="match status" value="1"/>
</dbReference>
<reference evidence="3 4" key="1">
    <citation type="submission" date="2016-10" db="EMBL/GenBank/DDBJ databases">
        <authorList>
            <person name="de Groot N.N."/>
        </authorList>
    </citation>
    <scope>NUCLEOTIDE SEQUENCE [LARGE SCALE GENOMIC DNA]</scope>
    <source>
        <strain evidence="3 4">AB35.6</strain>
    </source>
</reference>
<dbReference type="InterPro" id="IPR027304">
    <property type="entry name" value="Trigger_fact/SurA_dom_sf"/>
</dbReference>
<dbReference type="AlphaFoldDB" id="A0A1H4JA40"/>
<dbReference type="GO" id="GO:0003755">
    <property type="term" value="F:peptidyl-prolyl cis-trans isomerase activity"/>
    <property type="evidence" value="ECO:0007669"/>
    <property type="project" value="UniProtKB-KW"/>
</dbReference>
<proteinExistence type="predicted"/>
<dbReference type="PANTHER" id="PTHR47245">
    <property type="entry name" value="PEPTIDYLPROLYL ISOMERASE"/>
    <property type="match status" value="1"/>
</dbReference>
<evidence type="ECO:0000259" key="2">
    <source>
        <dbReference type="PROSITE" id="PS50198"/>
    </source>
</evidence>
<dbReference type="Proteomes" id="UP000182409">
    <property type="component" value="Unassembled WGS sequence"/>
</dbReference>
<feature type="domain" description="PpiC" evidence="2">
    <location>
        <begin position="142"/>
        <end position="238"/>
    </location>
</feature>
<dbReference type="GO" id="GO:0006457">
    <property type="term" value="P:protein folding"/>
    <property type="evidence" value="ECO:0007669"/>
    <property type="project" value="InterPro"/>
</dbReference>
<dbReference type="Gene3D" id="3.10.50.40">
    <property type="match status" value="1"/>
</dbReference>
<organism evidence="3 4">
    <name type="scientific">Terriglobus roseus</name>
    <dbReference type="NCBI Taxonomy" id="392734"/>
    <lineage>
        <taxon>Bacteria</taxon>
        <taxon>Pseudomonadati</taxon>
        <taxon>Acidobacteriota</taxon>
        <taxon>Terriglobia</taxon>
        <taxon>Terriglobales</taxon>
        <taxon>Acidobacteriaceae</taxon>
        <taxon>Terriglobus</taxon>
    </lineage>
</organism>
<dbReference type="InterPro" id="IPR046357">
    <property type="entry name" value="PPIase_dom_sf"/>
</dbReference>
<accession>A0A1H4JA40</accession>
<dbReference type="PROSITE" id="PS50198">
    <property type="entry name" value="PPIC_PPIASE_2"/>
    <property type="match status" value="1"/>
</dbReference>
<name>A0A1H4JA40_9BACT</name>
<keyword evidence="1 3" id="KW-0413">Isomerase</keyword>
<dbReference type="Gene3D" id="1.10.3120.10">
    <property type="entry name" value="Trigger factor, C-terminal domain"/>
    <property type="match status" value="1"/>
</dbReference>
<evidence type="ECO:0000256" key="1">
    <source>
        <dbReference type="PROSITE-ProRule" id="PRU00278"/>
    </source>
</evidence>
<dbReference type="EMBL" id="FNSD01000001">
    <property type="protein sequence ID" value="SEB43180.1"/>
    <property type="molecule type" value="Genomic_DNA"/>
</dbReference>
<dbReference type="InterPro" id="IPR000297">
    <property type="entry name" value="PPIase_PpiC"/>
</dbReference>
<evidence type="ECO:0000313" key="3">
    <source>
        <dbReference type="EMBL" id="SEB43180.1"/>
    </source>
</evidence>
<dbReference type="PANTHER" id="PTHR47245:SF2">
    <property type="entry name" value="PEPTIDYL-PROLYL CIS-TRANS ISOMERASE HP_0175-RELATED"/>
    <property type="match status" value="1"/>
</dbReference>
<keyword evidence="1" id="KW-0697">Rotamase</keyword>
<sequence length="297" mass="33447">MESKLFCMALRVDGELISDERFYREFLAVTGGMTPEQMQLTSPADFRQAQEVAERNVLRAVLLRQVADREGLAVTEQEIEEERRSVWGSAANQSCGRGITDEMEERAAVRKAERHLTRHVPRPSRREVEAIYRANPATFTLPERWLVSHIVRIAEDETERQAAMETLRLAAADLKRGKSFAAVAERYSDCKGGGGALGWISRGNMVAEFEENVLRLQPRKPSEIFETPFGLHIALVQDHKPAGLQPLQEIRADLARRIFDDRRQGVLEEALHAIFNGAQIEVASEPEHSVAHGRGIE</sequence>
<dbReference type="SUPFAM" id="SSF109998">
    <property type="entry name" value="Triger factor/SurA peptide-binding domain-like"/>
    <property type="match status" value="1"/>
</dbReference>